<evidence type="ECO:0000256" key="1">
    <source>
        <dbReference type="ARBA" id="ARBA00006814"/>
    </source>
</evidence>
<evidence type="ECO:0000256" key="2">
    <source>
        <dbReference type="ARBA" id="ARBA00022670"/>
    </source>
</evidence>
<dbReference type="GO" id="GO:0008047">
    <property type="term" value="F:enzyme activator activity"/>
    <property type="evidence" value="ECO:0007669"/>
    <property type="project" value="InterPro"/>
</dbReference>
<dbReference type="NCBIfam" id="TIGR00072">
    <property type="entry name" value="hydrog_prot"/>
    <property type="match status" value="1"/>
</dbReference>
<dbReference type="SUPFAM" id="SSF53163">
    <property type="entry name" value="HybD-like"/>
    <property type="match status" value="1"/>
</dbReference>
<dbReference type="AlphaFoldDB" id="A0A7C4H934"/>
<keyword evidence="2 5" id="KW-0645">Protease</keyword>
<dbReference type="PANTHER" id="PTHR30302:SF1">
    <property type="entry name" value="HYDROGENASE 2 MATURATION PROTEASE"/>
    <property type="match status" value="1"/>
</dbReference>
<gene>
    <name evidence="5" type="ORF">ENU31_04105</name>
</gene>
<accession>A0A7C4H934</accession>
<dbReference type="Gene3D" id="3.40.50.1450">
    <property type="entry name" value="HybD-like"/>
    <property type="match status" value="1"/>
</dbReference>
<name>A0A7C4H934_9CREN</name>
<dbReference type="InterPro" id="IPR000671">
    <property type="entry name" value="Peptidase_A31"/>
</dbReference>
<keyword evidence="4" id="KW-0378">Hydrolase</keyword>
<evidence type="ECO:0000313" key="5">
    <source>
        <dbReference type="EMBL" id="HGM07574.1"/>
    </source>
</evidence>
<comment type="caution">
    <text evidence="5">The sequence shown here is derived from an EMBL/GenBank/DDBJ whole genome shotgun (WGS) entry which is preliminary data.</text>
</comment>
<reference evidence="5" key="1">
    <citation type="journal article" date="2020" name="mSystems">
        <title>Genome- and Community-Level Interaction Insights into Carbon Utilization and Element Cycling Functions of Hydrothermarchaeota in Hydrothermal Sediment.</title>
        <authorList>
            <person name="Zhou Z."/>
            <person name="Liu Y."/>
            <person name="Xu W."/>
            <person name="Pan J."/>
            <person name="Luo Z.H."/>
            <person name="Li M."/>
        </authorList>
    </citation>
    <scope>NUCLEOTIDE SEQUENCE [LARGE SCALE GENOMIC DNA]</scope>
    <source>
        <strain evidence="5">SpSt-658</strain>
    </source>
</reference>
<evidence type="ECO:0000256" key="4">
    <source>
        <dbReference type="ARBA" id="ARBA00022801"/>
    </source>
</evidence>
<evidence type="ECO:0000256" key="3">
    <source>
        <dbReference type="ARBA" id="ARBA00022750"/>
    </source>
</evidence>
<dbReference type="GO" id="GO:0016485">
    <property type="term" value="P:protein processing"/>
    <property type="evidence" value="ECO:0007669"/>
    <property type="project" value="TreeGrafter"/>
</dbReference>
<sequence length="163" mass="18406">MVEIVKRKDICKLIDNIIKNSYTIVCIGTYLRSDDRVALELCKIINRYNITTISCEHGLENCVHEIIEKKLTKLAIFDAAIIEGAELNGIVILSVDELEDIHGISISSHYIPINIVVRYLKDNLSNIEIIFIAIPVKNLEIGLEMSPEVKSLLEDIAKCFTYS</sequence>
<dbReference type="GO" id="GO:0004190">
    <property type="term" value="F:aspartic-type endopeptidase activity"/>
    <property type="evidence" value="ECO:0007669"/>
    <property type="project" value="UniProtKB-KW"/>
</dbReference>
<keyword evidence="3" id="KW-0064">Aspartyl protease</keyword>
<dbReference type="EMBL" id="DTCA01000122">
    <property type="protein sequence ID" value="HGM07574.1"/>
    <property type="molecule type" value="Genomic_DNA"/>
</dbReference>
<protein>
    <submittedName>
        <fullName evidence="5">Hydrogenase maturation protease</fullName>
    </submittedName>
</protein>
<dbReference type="InterPro" id="IPR023430">
    <property type="entry name" value="Pept_HybD-like_dom_sf"/>
</dbReference>
<dbReference type="Pfam" id="PF01750">
    <property type="entry name" value="HycI"/>
    <property type="match status" value="1"/>
</dbReference>
<comment type="similarity">
    <text evidence="1">Belongs to the peptidase A31 family.</text>
</comment>
<dbReference type="PANTHER" id="PTHR30302">
    <property type="entry name" value="HYDROGENASE 1 MATURATION PROTEASE"/>
    <property type="match status" value="1"/>
</dbReference>
<proteinExistence type="inferred from homology"/>
<organism evidence="5">
    <name type="scientific">Ignisphaera aggregans</name>
    <dbReference type="NCBI Taxonomy" id="334771"/>
    <lineage>
        <taxon>Archaea</taxon>
        <taxon>Thermoproteota</taxon>
        <taxon>Thermoprotei</taxon>
        <taxon>Desulfurococcales</taxon>
        <taxon>Desulfurococcaceae</taxon>
        <taxon>Ignisphaera</taxon>
    </lineage>
</organism>